<keyword evidence="8" id="KW-1185">Reference proteome</keyword>
<feature type="coiled-coil region" evidence="4">
    <location>
        <begin position="480"/>
        <end position="528"/>
    </location>
</feature>
<name>A0ABR2YBV7_9CHLO</name>
<dbReference type="InterPro" id="IPR019459">
    <property type="entry name" value="GRAB"/>
</dbReference>
<evidence type="ECO:0000259" key="6">
    <source>
        <dbReference type="PROSITE" id="PS50913"/>
    </source>
</evidence>
<dbReference type="Proteomes" id="UP001491310">
    <property type="component" value="Unassembled WGS sequence"/>
</dbReference>
<evidence type="ECO:0000313" key="8">
    <source>
        <dbReference type="Proteomes" id="UP001491310"/>
    </source>
</evidence>
<feature type="region of interest" description="Disordered" evidence="5">
    <location>
        <begin position="31"/>
        <end position="117"/>
    </location>
</feature>
<feature type="region of interest" description="Disordered" evidence="5">
    <location>
        <begin position="370"/>
        <end position="397"/>
    </location>
</feature>
<dbReference type="Pfam" id="PF10375">
    <property type="entry name" value="GRAB"/>
    <property type="match status" value="1"/>
</dbReference>
<keyword evidence="3 4" id="KW-0175">Coiled coil</keyword>
<comment type="caution">
    <text evidence="7">The sequence shown here is derived from an EMBL/GenBank/DDBJ whole genome shotgun (WGS) entry which is preliminary data.</text>
</comment>
<evidence type="ECO:0000256" key="1">
    <source>
        <dbReference type="ARBA" id="ARBA00004555"/>
    </source>
</evidence>
<dbReference type="PANTHER" id="PTHR18921:SF2">
    <property type="entry name" value="THYROID RECEPTOR-INTERACTING PROTEIN 11"/>
    <property type="match status" value="1"/>
</dbReference>
<feature type="domain" description="GRIP" evidence="6">
    <location>
        <begin position="563"/>
        <end position="611"/>
    </location>
</feature>
<evidence type="ECO:0000256" key="5">
    <source>
        <dbReference type="SAM" id="MobiDB-lite"/>
    </source>
</evidence>
<comment type="subcellular location">
    <subcellularLocation>
        <location evidence="1">Golgi apparatus</location>
    </subcellularLocation>
</comment>
<feature type="coiled-coil region" evidence="4">
    <location>
        <begin position="203"/>
        <end position="315"/>
    </location>
</feature>
<feature type="compositionally biased region" description="Polar residues" evidence="5">
    <location>
        <begin position="46"/>
        <end position="56"/>
    </location>
</feature>
<accession>A0ABR2YBV7</accession>
<dbReference type="PROSITE" id="PS50913">
    <property type="entry name" value="GRIP"/>
    <property type="match status" value="1"/>
</dbReference>
<dbReference type="PANTHER" id="PTHR18921">
    <property type="entry name" value="MYOSIN HEAVY CHAIN - RELATED"/>
    <property type="match status" value="1"/>
</dbReference>
<gene>
    <name evidence="7" type="ORF">WJX75_001033</name>
</gene>
<protein>
    <recommendedName>
        <fullName evidence="6">GRIP domain-containing protein</fullName>
    </recommendedName>
</protein>
<feature type="compositionally biased region" description="Polar residues" evidence="5">
    <location>
        <begin position="333"/>
        <end position="347"/>
    </location>
</feature>
<evidence type="ECO:0000256" key="4">
    <source>
        <dbReference type="SAM" id="Coils"/>
    </source>
</evidence>
<feature type="region of interest" description="Disordered" evidence="5">
    <location>
        <begin position="333"/>
        <end position="357"/>
    </location>
</feature>
<proteinExistence type="predicted"/>
<organism evidence="7 8">
    <name type="scientific">Coccomyxa subellipsoidea</name>
    <dbReference type="NCBI Taxonomy" id="248742"/>
    <lineage>
        <taxon>Eukaryota</taxon>
        <taxon>Viridiplantae</taxon>
        <taxon>Chlorophyta</taxon>
        <taxon>core chlorophytes</taxon>
        <taxon>Trebouxiophyceae</taxon>
        <taxon>Trebouxiophyceae incertae sedis</taxon>
        <taxon>Coccomyxaceae</taxon>
        <taxon>Coccomyxa</taxon>
    </lineage>
</organism>
<feature type="compositionally biased region" description="Low complexity" evidence="5">
    <location>
        <begin position="78"/>
        <end position="89"/>
    </location>
</feature>
<sequence length="685" mass="75271">MWSRINGVAGNLRSNITQLAAEVLEAVDEARASDGEDDMHERQFEATASSAPNSGGHSAVASRLSALKARLEADKSRSAAPEAARQPRQPNEDHQEWETAPQSQITGMQSHGCDVAHGNDVDRLKRQIQKLKSELVKTTASHEEEQENLEKAHKLEVEAMVREISDLKEQGNISAHQPSQPPAEVQKTKPDASLDDGVAHVRIMELQVRIRELQAENARLAEGSTAKQTRCAETSAALQKEQEEREQVQRHLDSVLRQLEETATHKFSEAEASLRSLKEQLATEQDGHRKSKAEVERLRADLEQLQQASEASASALTDRDALWKEELLRAQRDLQSSQAQGSPSKPSQPEDVSRSASELAHLQELLSAAEDERDRARQQLKRLKQATMAEQEDEEDKMRWRVEAEVRLALEAAQQAAAQQEARYQRELANLKADLDSSKAQSDRLGSDVEAWNAAVAARDAEIQNLQAALGELVYSSEAAERLRAELRAAATKLRSAQEEVAGTKRELAEGAAARQTLEAQLAALREEQQKQSEFAARLSEETVMLRRALAESMKRLKLAHSDADAMVDRRIVTKLLLTYFERGRSDQSVLNLMASMLGFTEEEKKKVGLASKANILRTVAGAPLALVKGLAKGGGDGPGTPTGGDASLANEWVEFLIQQAEAADAVEAHGRGGSQLRDLQIQPA</sequence>
<dbReference type="InterPro" id="IPR000237">
    <property type="entry name" value="GRIP_dom"/>
</dbReference>
<evidence type="ECO:0000313" key="7">
    <source>
        <dbReference type="EMBL" id="KAK9902008.1"/>
    </source>
</evidence>
<evidence type="ECO:0000256" key="3">
    <source>
        <dbReference type="ARBA" id="ARBA00023054"/>
    </source>
</evidence>
<evidence type="ECO:0000256" key="2">
    <source>
        <dbReference type="ARBA" id="ARBA00023034"/>
    </source>
</evidence>
<feature type="region of interest" description="Disordered" evidence="5">
    <location>
        <begin position="170"/>
        <end position="191"/>
    </location>
</feature>
<feature type="compositionally biased region" description="Basic and acidic residues" evidence="5">
    <location>
        <begin position="31"/>
        <end position="44"/>
    </location>
</feature>
<dbReference type="EMBL" id="JALJOT010000016">
    <property type="protein sequence ID" value="KAK9902008.1"/>
    <property type="molecule type" value="Genomic_DNA"/>
</dbReference>
<feature type="compositionally biased region" description="Polar residues" evidence="5">
    <location>
        <begin position="100"/>
        <end position="109"/>
    </location>
</feature>
<reference evidence="7 8" key="1">
    <citation type="journal article" date="2024" name="Nat. Commun.">
        <title>Phylogenomics reveals the evolutionary origins of lichenization in chlorophyte algae.</title>
        <authorList>
            <person name="Puginier C."/>
            <person name="Libourel C."/>
            <person name="Otte J."/>
            <person name="Skaloud P."/>
            <person name="Haon M."/>
            <person name="Grisel S."/>
            <person name="Petersen M."/>
            <person name="Berrin J.G."/>
            <person name="Delaux P.M."/>
            <person name="Dal Grande F."/>
            <person name="Keller J."/>
        </authorList>
    </citation>
    <scope>NUCLEOTIDE SEQUENCE [LARGE SCALE GENOMIC DNA]</scope>
    <source>
        <strain evidence="7 8">SAG 216-7</strain>
    </source>
</reference>
<keyword evidence="2" id="KW-0333">Golgi apparatus</keyword>
<feature type="coiled-coil region" evidence="4">
    <location>
        <begin position="121"/>
        <end position="170"/>
    </location>
</feature>